<dbReference type="InterPro" id="IPR020053">
    <property type="entry name" value="Ribosome-bd_factorA_CS"/>
</dbReference>
<evidence type="ECO:0000256" key="1">
    <source>
        <dbReference type="ARBA" id="ARBA00022517"/>
    </source>
</evidence>
<gene>
    <name evidence="2 3" type="primary">rbfA</name>
    <name evidence="3" type="ORF">AULFYP135_01358</name>
</gene>
<protein>
    <recommendedName>
        <fullName evidence="2">Ribosome-binding factor A</fullName>
    </recommendedName>
</protein>
<dbReference type="HAMAP" id="MF_00003">
    <property type="entry name" value="RbfA"/>
    <property type="match status" value="1"/>
</dbReference>
<dbReference type="GO" id="GO:0030490">
    <property type="term" value="P:maturation of SSU-rRNA"/>
    <property type="evidence" value="ECO:0007669"/>
    <property type="project" value="UniProtKB-UniRule"/>
</dbReference>
<accession>A0A6N2TB37</accession>
<dbReference type="AlphaFoldDB" id="A0A6N2TB37"/>
<dbReference type="EMBL" id="CACRSL010000003">
    <property type="protein sequence ID" value="VYT03014.1"/>
    <property type="molecule type" value="Genomic_DNA"/>
</dbReference>
<reference evidence="3" key="1">
    <citation type="submission" date="2019-11" db="EMBL/GenBank/DDBJ databases">
        <authorList>
            <person name="Feng L."/>
        </authorList>
    </citation>
    <scope>NUCLEOTIDE SEQUENCE</scope>
    <source>
        <strain evidence="3">AundefinedLFYP135</strain>
    </source>
</reference>
<comment type="function">
    <text evidence="2">One of several proteins that assist in the late maturation steps of the functional core of the 30S ribosomal subunit. Associates with free 30S ribosomal subunits (but not with 30S subunits that are part of 70S ribosomes or polysomes). Required for efficient processing of 16S rRNA. May interact with the 5'-terminal helix region of 16S rRNA.</text>
</comment>
<name>A0A6N2TB37_9FIRM</name>
<dbReference type="Gene3D" id="3.30.300.20">
    <property type="match status" value="1"/>
</dbReference>
<sequence length="116" mass="12989">MASFRVSRLSEDIHRELTDIMRSLKDPRITGLLSIVKIDLSSDLSYCKVYISSMEGMENAKTAVKGLNSAAGFIRREINNRLEMRRSPAFQFVADDSIAHSADIARILGNLADEKK</sequence>
<evidence type="ECO:0000313" key="3">
    <source>
        <dbReference type="EMBL" id="VYT03014.1"/>
    </source>
</evidence>
<comment type="subunit">
    <text evidence="2">Monomer. Binds 30S ribosomal subunits, but not 50S ribosomal subunits or 70S ribosomes.</text>
</comment>
<proteinExistence type="inferred from homology"/>
<dbReference type="InterPro" id="IPR015946">
    <property type="entry name" value="KH_dom-like_a/b"/>
</dbReference>
<keyword evidence="2" id="KW-0963">Cytoplasm</keyword>
<dbReference type="PANTHER" id="PTHR33515:SF1">
    <property type="entry name" value="RIBOSOME-BINDING FACTOR A, CHLOROPLASTIC-RELATED"/>
    <property type="match status" value="1"/>
</dbReference>
<dbReference type="PANTHER" id="PTHR33515">
    <property type="entry name" value="RIBOSOME-BINDING FACTOR A, CHLOROPLASTIC-RELATED"/>
    <property type="match status" value="1"/>
</dbReference>
<evidence type="ECO:0000256" key="2">
    <source>
        <dbReference type="HAMAP-Rule" id="MF_00003"/>
    </source>
</evidence>
<dbReference type="InterPro" id="IPR000238">
    <property type="entry name" value="RbfA"/>
</dbReference>
<dbReference type="SUPFAM" id="SSF89919">
    <property type="entry name" value="Ribosome-binding factor A, RbfA"/>
    <property type="match status" value="1"/>
</dbReference>
<keyword evidence="1 2" id="KW-0690">Ribosome biogenesis</keyword>
<dbReference type="NCBIfam" id="TIGR00082">
    <property type="entry name" value="rbfA"/>
    <property type="match status" value="1"/>
</dbReference>
<dbReference type="PROSITE" id="PS01319">
    <property type="entry name" value="RBFA"/>
    <property type="match status" value="1"/>
</dbReference>
<comment type="similarity">
    <text evidence="2">Belongs to the RbfA family.</text>
</comment>
<dbReference type="GO" id="GO:0005829">
    <property type="term" value="C:cytosol"/>
    <property type="evidence" value="ECO:0007669"/>
    <property type="project" value="TreeGrafter"/>
</dbReference>
<organism evidence="3">
    <name type="scientific">uncultured Anaerotruncus sp</name>
    <dbReference type="NCBI Taxonomy" id="905011"/>
    <lineage>
        <taxon>Bacteria</taxon>
        <taxon>Bacillati</taxon>
        <taxon>Bacillota</taxon>
        <taxon>Clostridia</taxon>
        <taxon>Eubacteriales</taxon>
        <taxon>Oscillospiraceae</taxon>
        <taxon>Anaerotruncus</taxon>
        <taxon>environmental samples</taxon>
    </lineage>
</organism>
<dbReference type="InterPro" id="IPR023799">
    <property type="entry name" value="RbfA_dom_sf"/>
</dbReference>
<dbReference type="Pfam" id="PF02033">
    <property type="entry name" value="RBFA"/>
    <property type="match status" value="1"/>
</dbReference>
<dbReference type="GO" id="GO:0043024">
    <property type="term" value="F:ribosomal small subunit binding"/>
    <property type="evidence" value="ECO:0007669"/>
    <property type="project" value="TreeGrafter"/>
</dbReference>
<comment type="subcellular location">
    <subcellularLocation>
        <location evidence="2">Cytoplasm</location>
    </subcellularLocation>
</comment>